<sequence length="75" mass="7953">MKNKLKNSAVLKAMLSVIDRSSATVSAACLVAAMLGTAVDPYRVTIAYIGAVVFFHIAVVAAIWKGQLKEQEDAS</sequence>
<evidence type="ECO:0000313" key="4">
    <source>
        <dbReference type="Proteomes" id="UP000218677"/>
    </source>
</evidence>
<dbReference type="AlphaFoldDB" id="A0A2A4HFW2"/>
<keyword evidence="2" id="KW-0732">Signal</keyword>
<evidence type="ECO:0000256" key="2">
    <source>
        <dbReference type="SAM" id="SignalP"/>
    </source>
</evidence>
<comment type="caution">
    <text evidence="3">The sequence shown here is derived from an EMBL/GenBank/DDBJ whole genome shotgun (WGS) entry which is preliminary data.</text>
</comment>
<gene>
    <name evidence="3" type="ORF">CPA45_19220</name>
</gene>
<organism evidence="3 4">
    <name type="scientific">Vreelandella nigrificans</name>
    <dbReference type="NCBI Taxonomy" id="2042704"/>
    <lineage>
        <taxon>Bacteria</taxon>
        <taxon>Pseudomonadati</taxon>
        <taxon>Pseudomonadota</taxon>
        <taxon>Gammaproteobacteria</taxon>
        <taxon>Oceanospirillales</taxon>
        <taxon>Halomonadaceae</taxon>
        <taxon>Vreelandella</taxon>
    </lineage>
</organism>
<protein>
    <submittedName>
        <fullName evidence="3">Uncharacterized protein</fullName>
    </submittedName>
</protein>
<reference evidence="4" key="1">
    <citation type="submission" date="2017-09" db="EMBL/GenBank/DDBJ databases">
        <authorList>
            <person name="Cho G.-S."/>
            <person name="Oguntoyinbo F.A."/>
            <person name="Cnockaert M."/>
            <person name="Kabisch J."/>
            <person name="Neve H."/>
            <person name="Bockelmann W."/>
            <person name="Wenning M."/>
            <person name="Franz C.M."/>
            <person name="Vandamme P."/>
        </authorList>
    </citation>
    <scope>NUCLEOTIDE SEQUENCE [LARGE SCALE GENOMIC DNA]</scope>
    <source>
        <strain evidence="4">MBT G8648</strain>
    </source>
</reference>
<feature type="transmembrane region" description="Helical" evidence="1">
    <location>
        <begin position="21"/>
        <end position="39"/>
    </location>
</feature>
<feature type="signal peptide" evidence="2">
    <location>
        <begin position="1"/>
        <end position="27"/>
    </location>
</feature>
<feature type="transmembrane region" description="Helical" evidence="1">
    <location>
        <begin position="45"/>
        <end position="64"/>
    </location>
</feature>
<feature type="chain" id="PRO_5012630328" evidence="2">
    <location>
        <begin position="28"/>
        <end position="75"/>
    </location>
</feature>
<proteinExistence type="predicted"/>
<accession>A0A2A4HFW2</accession>
<keyword evidence="4" id="KW-1185">Reference proteome</keyword>
<keyword evidence="1" id="KW-1133">Transmembrane helix</keyword>
<dbReference type="RefSeq" id="WP_096654356.1">
    <property type="nucleotide sequence ID" value="NZ_NWUX01000024.1"/>
</dbReference>
<name>A0A2A4HFW2_9GAMM</name>
<evidence type="ECO:0000256" key="1">
    <source>
        <dbReference type="SAM" id="Phobius"/>
    </source>
</evidence>
<evidence type="ECO:0000313" key="3">
    <source>
        <dbReference type="EMBL" id="PCF94108.1"/>
    </source>
</evidence>
<keyword evidence="1" id="KW-0812">Transmembrane</keyword>
<dbReference type="Proteomes" id="UP000218677">
    <property type="component" value="Unassembled WGS sequence"/>
</dbReference>
<keyword evidence="1" id="KW-0472">Membrane</keyword>
<dbReference type="EMBL" id="NWUX01000024">
    <property type="protein sequence ID" value="PCF94108.1"/>
    <property type="molecule type" value="Genomic_DNA"/>
</dbReference>
<dbReference type="OrthoDB" id="9911019at2"/>